<accession>A0A9P8ZXS5</accession>
<sequence>MVSSSQATTASADASDDDASLGVEHKAHPDNESVSAKKLVQHEKHTKIEALVTWLDDGQSRRQPGLTFDLQFHASYNTAFFKLRSSVLAKTGSAPEKIPIFLFLAPEIIQTLSLCDDHVRELGPDTVCIRFGLRSAPCLVVPGAMQTSEMVWKNKESSDTWDSFCSLARATNLEVFCRLSRRVMSEARLQSLCATLSKNQVVSTPGYADLLGLYGGKGGKVVCFAADAKSNKVQFDESPPAYQDLGPGPPMPPVLEEKTSKRRRGNSGSEAQRPIHKPRDDLEATVAWLVTELRGSKDREALLASELKELHAKVAMLISQQEDHKAKCKILEHDLHERIGEVEAGQSELDEELEMRVDSRIDEILDQKSDSIKEELLDFIDEIVPNKIQGVLEEATFSARF</sequence>
<dbReference type="EMBL" id="JAGPXC010000005">
    <property type="protein sequence ID" value="KAH6653269.1"/>
    <property type="molecule type" value="Genomic_DNA"/>
</dbReference>
<feature type="region of interest" description="Disordered" evidence="1">
    <location>
        <begin position="1"/>
        <end position="37"/>
    </location>
</feature>
<feature type="region of interest" description="Disordered" evidence="1">
    <location>
        <begin position="236"/>
        <end position="278"/>
    </location>
</feature>
<evidence type="ECO:0000256" key="1">
    <source>
        <dbReference type="SAM" id="MobiDB-lite"/>
    </source>
</evidence>
<dbReference type="AlphaFoldDB" id="A0A9P8ZXS5"/>
<reference evidence="2" key="1">
    <citation type="journal article" date="2021" name="Nat. Commun.">
        <title>Genetic determinants of endophytism in the Arabidopsis root mycobiome.</title>
        <authorList>
            <person name="Mesny F."/>
            <person name="Miyauchi S."/>
            <person name="Thiergart T."/>
            <person name="Pickel B."/>
            <person name="Atanasova L."/>
            <person name="Karlsson M."/>
            <person name="Huettel B."/>
            <person name="Barry K.W."/>
            <person name="Haridas S."/>
            <person name="Chen C."/>
            <person name="Bauer D."/>
            <person name="Andreopoulos W."/>
            <person name="Pangilinan J."/>
            <person name="LaButti K."/>
            <person name="Riley R."/>
            <person name="Lipzen A."/>
            <person name="Clum A."/>
            <person name="Drula E."/>
            <person name="Henrissat B."/>
            <person name="Kohler A."/>
            <person name="Grigoriev I.V."/>
            <person name="Martin F.M."/>
            <person name="Hacquard S."/>
        </authorList>
    </citation>
    <scope>NUCLEOTIDE SEQUENCE</scope>
    <source>
        <strain evidence="2">MPI-SDFR-AT-0073</strain>
    </source>
</reference>
<dbReference type="RefSeq" id="XP_045957546.1">
    <property type="nucleotide sequence ID" value="XM_046107533.1"/>
</dbReference>
<dbReference type="GeneID" id="70136424"/>
<protein>
    <submittedName>
        <fullName evidence="2">Uncharacterized protein</fullName>
    </submittedName>
</protein>
<evidence type="ECO:0000313" key="2">
    <source>
        <dbReference type="EMBL" id="KAH6653269.1"/>
    </source>
</evidence>
<dbReference type="Proteomes" id="UP000758603">
    <property type="component" value="Unassembled WGS sequence"/>
</dbReference>
<comment type="caution">
    <text evidence="2">The sequence shown here is derived from an EMBL/GenBank/DDBJ whole genome shotgun (WGS) entry which is preliminary data.</text>
</comment>
<dbReference type="OrthoDB" id="47007at2759"/>
<evidence type="ECO:0000313" key="3">
    <source>
        <dbReference type="Proteomes" id="UP000758603"/>
    </source>
</evidence>
<keyword evidence="3" id="KW-1185">Reference proteome</keyword>
<name>A0A9P8ZXS5_9PEZI</name>
<gene>
    <name evidence="2" type="ORF">BKA67DRAFT_659904</name>
</gene>
<organism evidence="2 3">
    <name type="scientific">Truncatella angustata</name>
    <dbReference type="NCBI Taxonomy" id="152316"/>
    <lineage>
        <taxon>Eukaryota</taxon>
        <taxon>Fungi</taxon>
        <taxon>Dikarya</taxon>
        <taxon>Ascomycota</taxon>
        <taxon>Pezizomycotina</taxon>
        <taxon>Sordariomycetes</taxon>
        <taxon>Xylariomycetidae</taxon>
        <taxon>Amphisphaeriales</taxon>
        <taxon>Sporocadaceae</taxon>
        <taxon>Truncatella</taxon>
    </lineage>
</organism>
<feature type="compositionally biased region" description="Low complexity" evidence="1">
    <location>
        <begin position="1"/>
        <end position="13"/>
    </location>
</feature>
<proteinExistence type="predicted"/>